<dbReference type="InterPro" id="IPR011063">
    <property type="entry name" value="TilS/TtcA_N"/>
</dbReference>
<dbReference type="SUPFAM" id="SSF52402">
    <property type="entry name" value="Adenine nucleotide alpha hydrolases-like"/>
    <property type="match status" value="1"/>
</dbReference>
<evidence type="ECO:0000256" key="4">
    <source>
        <dbReference type="ARBA" id="ARBA00022741"/>
    </source>
</evidence>
<feature type="region of interest" description="Disordered" evidence="7">
    <location>
        <begin position="157"/>
        <end position="185"/>
    </location>
</feature>
<dbReference type="AlphaFoldDB" id="U1G5S5"/>
<dbReference type="EC" id="6.3.4.19" evidence="1"/>
<feature type="domain" description="tRNA(Ile)-lysidine/2-thiocytidine synthase N-terminal" evidence="8">
    <location>
        <begin position="6"/>
        <end position="237"/>
    </location>
</feature>
<evidence type="ECO:0000256" key="2">
    <source>
        <dbReference type="ARBA" id="ARBA00022598"/>
    </source>
</evidence>
<evidence type="ECO:0000256" key="7">
    <source>
        <dbReference type="SAM" id="MobiDB-lite"/>
    </source>
</evidence>
<dbReference type="InterPro" id="IPR014729">
    <property type="entry name" value="Rossmann-like_a/b/a_fold"/>
</dbReference>
<feature type="region of interest" description="Disordered" evidence="7">
    <location>
        <begin position="533"/>
        <end position="560"/>
    </location>
</feature>
<dbReference type="OMA" id="ARIPECH"/>
<dbReference type="GO" id="GO:0032267">
    <property type="term" value="F:tRNA(Ile)-lysidine synthase activity"/>
    <property type="evidence" value="ECO:0007669"/>
    <property type="project" value="UniProtKB-EC"/>
</dbReference>
<dbReference type="GO" id="GO:0005524">
    <property type="term" value="F:ATP binding"/>
    <property type="evidence" value="ECO:0007669"/>
    <property type="project" value="UniProtKB-KW"/>
</dbReference>
<keyword evidence="10" id="KW-1185">Reference proteome</keyword>
<comment type="catalytic activity">
    <reaction evidence="6">
        <text>cytidine(34) in tRNA(Ile2) + L-lysine + ATP = lysidine(34) in tRNA(Ile2) + AMP + diphosphate + H(+)</text>
        <dbReference type="Rhea" id="RHEA:43744"/>
        <dbReference type="Rhea" id="RHEA-COMP:10625"/>
        <dbReference type="Rhea" id="RHEA-COMP:10670"/>
        <dbReference type="ChEBI" id="CHEBI:15378"/>
        <dbReference type="ChEBI" id="CHEBI:30616"/>
        <dbReference type="ChEBI" id="CHEBI:32551"/>
        <dbReference type="ChEBI" id="CHEBI:33019"/>
        <dbReference type="ChEBI" id="CHEBI:82748"/>
        <dbReference type="ChEBI" id="CHEBI:83665"/>
        <dbReference type="ChEBI" id="CHEBI:456215"/>
        <dbReference type="EC" id="6.3.4.19"/>
    </reaction>
</comment>
<keyword evidence="5" id="KW-0067">ATP-binding</keyword>
<keyword evidence="2" id="KW-0436">Ligase</keyword>
<evidence type="ECO:0000313" key="10">
    <source>
        <dbReference type="Proteomes" id="UP000019373"/>
    </source>
</evidence>
<dbReference type="CDD" id="cd01992">
    <property type="entry name" value="TilS_N"/>
    <property type="match status" value="1"/>
</dbReference>
<evidence type="ECO:0000259" key="8">
    <source>
        <dbReference type="Pfam" id="PF01171"/>
    </source>
</evidence>
<dbReference type="HOGENOM" id="CLU_015599_1_0_1"/>
<dbReference type="eggNOG" id="ENOG502QQNE">
    <property type="taxonomic scope" value="Eukaryota"/>
</dbReference>
<reference evidence="10" key="1">
    <citation type="journal article" date="2014" name="BMC Genomics">
        <title>Genome characteristics reveal the impact of lichenization on lichen-forming fungus Endocarpon pusillum Hedwig (Verrucariales, Ascomycota).</title>
        <authorList>
            <person name="Wang Y.-Y."/>
            <person name="Liu B."/>
            <person name="Zhang X.-Y."/>
            <person name="Zhou Q.-M."/>
            <person name="Zhang T."/>
            <person name="Li H."/>
            <person name="Yu Y.-F."/>
            <person name="Zhang X.-L."/>
            <person name="Hao X.-Y."/>
            <person name="Wang M."/>
            <person name="Wang L."/>
            <person name="Wei J.-C."/>
        </authorList>
    </citation>
    <scope>NUCLEOTIDE SEQUENCE [LARGE SCALE GENOMIC DNA]</scope>
    <source>
        <strain evidence="10">Z07020 / HMAS-L-300199</strain>
    </source>
</reference>
<dbReference type="PANTHER" id="PTHR43033">
    <property type="entry name" value="TRNA(ILE)-LYSIDINE SYNTHASE-RELATED"/>
    <property type="match status" value="1"/>
</dbReference>
<sequence length="560" mass="63189">MALAFLFQQLRGLDMAPDLDLTALIVDHGHRPDSGEEALAVSTWLKDLSIKSKILQLRWRPGQDPARLTNFETKARSLRYQQFAYASLEENIRSLFLGHHASDLAETVILRLARAQKFISAGLGGIKPVNDIPCCESVFGASCSLDEASAVSDLVSARSKRPATGQNSECRSASSSDADDNSFPGRVLVSEPGMKIYRPLLSFPKSRLIATCAQNGVPFITDPSNFDPKTTRRNTIRWLLSNNKLPKALQTESVLHLSAASMRLGQARTRKVEALMNATRLIYFDTRSSLLRLIVPRDISNAYKLSEQDAAYYVTRLLSLVSPRTETPRSFLDNIDVARWMFPELYVTNPSILDKPRDPRSMTAGDALIERLPSLSGCCWQLTRRPFRANEYPETGFSSTSTYSKGVDRYWSGWRAWDGRFWIRIQARNHPLLEQFKLRPLQRQDMEQLRAREELLPLALKQKLRRAFRDAAPGKLRYTLPLLVHGEELRGLPTLDIELPSKDSLQGDVSSQLRWEVRYKGVTETLQHLNRAASPSHDLVKPLNGDLNGQFSSPRNLEQS</sequence>
<dbReference type="GeneID" id="19242352"/>
<accession>U1G5S5</accession>
<gene>
    <name evidence="9" type="ORF">EPUS_07470</name>
</gene>
<dbReference type="RefSeq" id="XP_007801656.1">
    <property type="nucleotide sequence ID" value="XM_007803465.1"/>
</dbReference>
<keyword evidence="3" id="KW-0819">tRNA processing</keyword>
<feature type="compositionally biased region" description="Polar residues" evidence="7">
    <location>
        <begin position="547"/>
        <end position="560"/>
    </location>
</feature>
<dbReference type="PANTHER" id="PTHR43033:SF1">
    <property type="entry name" value="TRNA(ILE)-LYSIDINE SYNTHASE-RELATED"/>
    <property type="match status" value="1"/>
</dbReference>
<dbReference type="InterPro" id="IPR012094">
    <property type="entry name" value="tRNA_Ile_lys_synt"/>
</dbReference>
<dbReference type="EMBL" id="KE721054">
    <property type="protein sequence ID" value="ERF72677.1"/>
    <property type="molecule type" value="Genomic_DNA"/>
</dbReference>
<proteinExistence type="predicted"/>
<evidence type="ECO:0000256" key="3">
    <source>
        <dbReference type="ARBA" id="ARBA00022694"/>
    </source>
</evidence>
<dbReference type="Gene3D" id="3.40.50.620">
    <property type="entry name" value="HUPs"/>
    <property type="match status" value="1"/>
</dbReference>
<keyword evidence="4" id="KW-0547">Nucleotide-binding</keyword>
<evidence type="ECO:0000256" key="5">
    <source>
        <dbReference type="ARBA" id="ARBA00022840"/>
    </source>
</evidence>
<evidence type="ECO:0000256" key="6">
    <source>
        <dbReference type="ARBA" id="ARBA00048539"/>
    </source>
</evidence>
<name>U1G5S5_ENDPU</name>
<protein>
    <recommendedName>
        <fullName evidence="1">tRNA(Ile)-lysidine synthetase</fullName>
        <ecNumber evidence="1">6.3.4.19</ecNumber>
    </recommendedName>
</protein>
<evidence type="ECO:0000313" key="9">
    <source>
        <dbReference type="EMBL" id="ERF72677.1"/>
    </source>
</evidence>
<dbReference type="GO" id="GO:0008033">
    <property type="term" value="P:tRNA processing"/>
    <property type="evidence" value="ECO:0007669"/>
    <property type="project" value="UniProtKB-KW"/>
</dbReference>
<evidence type="ECO:0000256" key="1">
    <source>
        <dbReference type="ARBA" id="ARBA00013267"/>
    </source>
</evidence>
<organism evidence="9 10">
    <name type="scientific">Endocarpon pusillum (strain Z07020 / HMAS-L-300199)</name>
    <name type="common">Lichen-forming fungus</name>
    <dbReference type="NCBI Taxonomy" id="1263415"/>
    <lineage>
        <taxon>Eukaryota</taxon>
        <taxon>Fungi</taxon>
        <taxon>Dikarya</taxon>
        <taxon>Ascomycota</taxon>
        <taxon>Pezizomycotina</taxon>
        <taxon>Eurotiomycetes</taxon>
        <taxon>Chaetothyriomycetidae</taxon>
        <taxon>Verrucariales</taxon>
        <taxon>Verrucariaceae</taxon>
        <taxon>Endocarpon</taxon>
    </lineage>
</organism>
<dbReference type="InterPro" id="IPR012795">
    <property type="entry name" value="tRNA_Ile_lys_synt_N"/>
</dbReference>
<dbReference type="Pfam" id="PF01171">
    <property type="entry name" value="ATP_bind_3"/>
    <property type="match status" value="1"/>
</dbReference>
<dbReference type="OrthoDB" id="434144at2759"/>
<dbReference type="Proteomes" id="UP000019373">
    <property type="component" value="Unassembled WGS sequence"/>
</dbReference>